<sequence length="102" mass="11947">MSEPDTVASHTLEYLRRLDRRQSEFSGLLLRQQQLIGRLERTMREGLVSVQRDLSEIKGDIALLENRILNRLNVEMELSDRLGRLERRETTDADEMAHTPKE</sequence>
<dbReference type="EMBL" id="JAFMPY010000001">
    <property type="protein sequence ID" value="MBO0902322.1"/>
    <property type="molecule type" value="Genomic_DNA"/>
</dbReference>
<organism evidence="1 2">
    <name type="scientific">Jiella sonneratiae</name>
    <dbReference type="NCBI Taxonomy" id="2816856"/>
    <lineage>
        <taxon>Bacteria</taxon>
        <taxon>Pseudomonadati</taxon>
        <taxon>Pseudomonadota</taxon>
        <taxon>Alphaproteobacteria</taxon>
        <taxon>Hyphomicrobiales</taxon>
        <taxon>Aurantimonadaceae</taxon>
        <taxon>Jiella</taxon>
    </lineage>
</organism>
<evidence type="ECO:0000313" key="1">
    <source>
        <dbReference type="EMBL" id="MBO0902322.1"/>
    </source>
</evidence>
<proteinExistence type="predicted"/>
<keyword evidence="2" id="KW-1185">Reference proteome</keyword>
<gene>
    <name evidence="1" type="ORF">J1C47_01595</name>
</gene>
<accession>A0ABS3IY45</accession>
<protein>
    <submittedName>
        <fullName evidence="1">Uncharacterized protein</fullName>
    </submittedName>
</protein>
<name>A0ABS3IY45_9HYPH</name>
<dbReference type="RefSeq" id="WP_207348957.1">
    <property type="nucleotide sequence ID" value="NZ_JAFMPY010000001.1"/>
</dbReference>
<evidence type="ECO:0000313" key="2">
    <source>
        <dbReference type="Proteomes" id="UP000664288"/>
    </source>
</evidence>
<dbReference type="Proteomes" id="UP000664288">
    <property type="component" value="Unassembled WGS sequence"/>
</dbReference>
<reference evidence="1 2" key="1">
    <citation type="submission" date="2021-03" db="EMBL/GenBank/DDBJ databases">
        <title>Whole genome sequence of Jiella sp. MQZ13P-4.</title>
        <authorList>
            <person name="Tuo L."/>
        </authorList>
    </citation>
    <scope>NUCLEOTIDE SEQUENCE [LARGE SCALE GENOMIC DNA]</scope>
    <source>
        <strain evidence="1 2">MQZ13P-4</strain>
    </source>
</reference>
<comment type="caution">
    <text evidence="1">The sequence shown here is derived from an EMBL/GenBank/DDBJ whole genome shotgun (WGS) entry which is preliminary data.</text>
</comment>